<organism evidence="2 3">
    <name type="scientific">Holothuria leucospilota</name>
    <name type="common">Black long sea cucumber</name>
    <name type="synonym">Mertensiothuria leucospilota</name>
    <dbReference type="NCBI Taxonomy" id="206669"/>
    <lineage>
        <taxon>Eukaryota</taxon>
        <taxon>Metazoa</taxon>
        <taxon>Echinodermata</taxon>
        <taxon>Eleutherozoa</taxon>
        <taxon>Echinozoa</taxon>
        <taxon>Holothuroidea</taxon>
        <taxon>Aspidochirotacea</taxon>
        <taxon>Aspidochirotida</taxon>
        <taxon>Holothuriidae</taxon>
        <taxon>Holothuria</taxon>
    </lineage>
</organism>
<protein>
    <submittedName>
        <fullName evidence="2">Uncharacterized protein</fullName>
    </submittedName>
</protein>
<dbReference type="EMBL" id="JAIZAY010000009">
    <property type="protein sequence ID" value="KAJ8036145.1"/>
    <property type="molecule type" value="Genomic_DNA"/>
</dbReference>
<evidence type="ECO:0000313" key="3">
    <source>
        <dbReference type="Proteomes" id="UP001152320"/>
    </source>
</evidence>
<evidence type="ECO:0000256" key="1">
    <source>
        <dbReference type="SAM" id="MobiDB-lite"/>
    </source>
</evidence>
<sequence>MSDSTGTHAVSLETKVAWDRVGLPPPYLFHINFSTFSKCGTNNEILEGKDKSDCDDSFAPSGSDDSQGERYA</sequence>
<gene>
    <name evidence="2" type="ORF">HOLleu_20030</name>
</gene>
<evidence type="ECO:0000313" key="2">
    <source>
        <dbReference type="EMBL" id="KAJ8036145.1"/>
    </source>
</evidence>
<reference evidence="2" key="1">
    <citation type="submission" date="2021-10" db="EMBL/GenBank/DDBJ databases">
        <title>Tropical sea cucumber genome reveals ecological adaptation and Cuvierian tubules defense mechanism.</title>
        <authorList>
            <person name="Chen T."/>
        </authorList>
    </citation>
    <scope>NUCLEOTIDE SEQUENCE</scope>
    <source>
        <strain evidence="2">Nanhai2018</strain>
        <tissue evidence="2">Muscle</tissue>
    </source>
</reference>
<name>A0A9Q1C0G5_HOLLE</name>
<dbReference type="Proteomes" id="UP001152320">
    <property type="component" value="Chromosome 9"/>
</dbReference>
<dbReference type="AlphaFoldDB" id="A0A9Q1C0G5"/>
<proteinExistence type="predicted"/>
<feature type="region of interest" description="Disordered" evidence="1">
    <location>
        <begin position="48"/>
        <end position="72"/>
    </location>
</feature>
<accession>A0A9Q1C0G5</accession>
<comment type="caution">
    <text evidence="2">The sequence shown here is derived from an EMBL/GenBank/DDBJ whole genome shotgun (WGS) entry which is preliminary data.</text>
</comment>
<keyword evidence="3" id="KW-1185">Reference proteome</keyword>